<evidence type="ECO:0000256" key="1">
    <source>
        <dbReference type="PROSITE-ProRule" id="PRU01251"/>
    </source>
</evidence>
<dbReference type="PANTHER" id="PTHR43572">
    <property type="entry name" value="CHAPERONE PROTEIN CLPD, CHLOROPLASTIC"/>
    <property type="match status" value="1"/>
</dbReference>
<dbReference type="PROSITE" id="PS51903">
    <property type="entry name" value="CLP_R"/>
    <property type="match status" value="1"/>
</dbReference>
<reference evidence="4" key="1">
    <citation type="journal article" date="2009" name="Science">
        <title>The B73 maize genome: complexity, diversity, and dynamics.</title>
        <authorList>
            <person name="Schnable P.S."/>
            <person name="Ware D."/>
            <person name="Fulton R.S."/>
            <person name="Stein J.C."/>
            <person name="Wei F."/>
            <person name="Pasternak S."/>
            <person name="Liang C."/>
            <person name="Zhang J."/>
            <person name="Fulton L."/>
            <person name="Graves T.A."/>
            <person name="Minx P."/>
            <person name="Reily A.D."/>
            <person name="Courtney L."/>
            <person name="Kruchowski S.S."/>
            <person name="Tomlinson C."/>
            <person name="Strong C."/>
            <person name="Delehaunty K."/>
            <person name="Fronick C."/>
            <person name="Courtney B."/>
            <person name="Rock S.M."/>
            <person name="Belter E."/>
            <person name="Du F."/>
            <person name="Kim K."/>
            <person name="Abbott R.M."/>
            <person name="Cotton M."/>
            <person name="Levy A."/>
            <person name="Marchetto P."/>
            <person name="Ochoa K."/>
            <person name="Jackson S.M."/>
            <person name="Gillam B."/>
            <person name="Chen W."/>
            <person name="Yan L."/>
            <person name="Higginbotham J."/>
            <person name="Cardenas M."/>
            <person name="Waligorski J."/>
            <person name="Applebaum E."/>
            <person name="Phelps L."/>
            <person name="Falcone J."/>
            <person name="Kanchi K."/>
            <person name="Thane T."/>
            <person name="Scimone A."/>
            <person name="Thane N."/>
            <person name="Henke J."/>
            <person name="Wang T."/>
            <person name="Ruppert J."/>
            <person name="Shah N."/>
            <person name="Rotter K."/>
            <person name="Hodges J."/>
            <person name="Ingenthron E."/>
            <person name="Cordes M."/>
            <person name="Kohlberg S."/>
            <person name="Sgro J."/>
            <person name="Delgado B."/>
            <person name="Mead K."/>
            <person name="Chinwalla A."/>
            <person name="Leonard S."/>
            <person name="Crouse K."/>
            <person name="Collura K."/>
            <person name="Kudrna D."/>
            <person name="Currie J."/>
            <person name="He R."/>
            <person name="Angelova A."/>
            <person name="Rajasekar S."/>
            <person name="Mueller T."/>
            <person name="Lomeli R."/>
            <person name="Scara G."/>
            <person name="Ko A."/>
            <person name="Delaney K."/>
            <person name="Wissotski M."/>
            <person name="Lopez G."/>
            <person name="Campos D."/>
            <person name="Braidotti M."/>
            <person name="Ashley E."/>
            <person name="Golser W."/>
            <person name="Kim H."/>
            <person name="Lee S."/>
            <person name="Lin J."/>
            <person name="Dujmic Z."/>
            <person name="Kim W."/>
            <person name="Talag J."/>
            <person name="Zuccolo A."/>
            <person name="Fan C."/>
            <person name="Sebastian A."/>
            <person name="Kramer M."/>
            <person name="Spiegel L."/>
            <person name="Nascimento L."/>
            <person name="Zutavern T."/>
            <person name="Miller B."/>
            <person name="Ambroise C."/>
            <person name="Muller S."/>
            <person name="Spooner W."/>
            <person name="Narechania A."/>
            <person name="Ren L."/>
            <person name="Wei S."/>
            <person name="Kumari S."/>
            <person name="Faga B."/>
            <person name="Levy M.J."/>
            <person name="McMahan L."/>
            <person name="Van Buren P."/>
            <person name="Vaughn M.W."/>
            <person name="Ying K."/>
            <person name="Yeh C.-T."/>
            <person name="Emrich S.J."/>
            <person name="Jia Y."/>
            <person name="Kalyanaraman A."/>
            <person name="Hsia A.-P."/>
            <person name="Barbazuk W.B."/>
            <person name="Baucom R.S."/>
            <person name="Brutnell T.P."/>
            <person name="Carpita N.C."/>
            <person name="Chaparro C."/>
            <person name="Chia J.-M."/>
            <person name="Deragon J.-M."/>
            <person name="Estill J.C."/>
            <person name="Fu Y."/>
            <person name="Jeddeloh J.A."/>
            <person name="Han Y."/>
            <person name="Lee H."/>
            <person name="Li P."/>
            <person name="Lisch D.R."/>
            <person name="Liu S."/>
            <person name="Liu Z."/>
            <person name="Nagel D.H."/>
            <person name="McCann M.C."/>
            <person name="SanMiguel P."/>
            <person name="Myers A.M."/>
            <person name="Nettleton D."/>
            <person name="Nguyen J."/>
            <person name="Penning B.W."/>
            <person name="Ponnala L."/>
            <person name="Schneider K.L."/>
            <person name="Schwartz D.C."/>
            <person name="Sharma A."/>
            <person name="Soderlund C."/>
            <person name="Springer N.M."/>
            <person name="Sun Q."/>
            <person name="Wang H."/>
            <person name="Waterman M."/>
            <person name="Westerman R."/>
            <person name="Wolfgruber T.K."/>
            <person name="Yang L."/>
            <person name="Yu Y."/>
            <person name="Zhang L."/>
            <person name="Zhou S."/>
            <person name="Zhu Q."/>
            <person name="Bennetzen J.L."/>
            <person name="Dawe R.K."/>
            <person name="Jiang J."/>
            <person name="Jiang N."/>
            <person name="Presting G.G."/>
            <person name="Wessler S.R."/>
            <person name="Aluru S."/>
            <person name="Martienssen R.A."/>
            <person name="Clifton S.W."/>
            <person name="McCombie W.R."/>
            <person name="Wing R.A."/>
            <person name="Wilson R.K."/>
        </authorList>
    </citation>
    <scope>NUCLEOTIDE SEQUENCE [LARGE SCALE GENOMIC DNA]</scope>
    <source>
        <strain evidence="4">cv. B73</strain>
    </source>
</reference>
<dbReference type="Gramene" id="Zm00001eb272900_T001">
    <property type="protein sequence ID" value="Zm00001eb272900_P001"/>
    <property type="gene ID" value="Zm00001eb272900"/>
</dbReference>
<keyword evidence="1" id="KW-0677">Repeat</keyword>
<protein>
    <recommendedName>
        <fullName evidence="2">Clp R domain-containing protein</fullName>
    </recommendedName>
</protein>
<evidence type="ECO:0000259" key="2">
    <source>
        <dbReference type="PROSITE" id="PS51903"/>
    </source>
</evidence>
<dbReference type="EnsemblPlants" id="Zm00001eb272900_T001">
    <property type="protein sequence ID" value="Zm00001eb272900_P001"/>
    <property type="gene ID" value="Zm00001eb272900"/>
</dbReference>
<organism evidence="3 4">
    <name type="scientific">Zea mays</name>
    <name type="common">Maize</name>
    <dbReference type="NCBI Taxonomy" id="4577"/>
    <lineage>
        <taxon>Eukaryota</taxon>
        <taxon>Viridiplantae</taxon>
        <taxon>Streptophyta</taxon>
        <taxon>Embryophyta</taxon>
        <taxon>Tracheophyta</taxon>
        <taxon>Spermatophyta</taxon>
        <taxon>Magnoliopsida</taxon>
        <taxon>Liliopsida</taxon>
        <taxon>Poales</taxon>
        <taxon>Poaceae</taxon>
        <taxon>PACMAD clade</taxon>
        <taxon>Panicoideae</taxon>
        <taxon>Andropogonodae</taxon>
        <taxon>Andropogoneae</taxon>
        <taxon>Tripsacinae</taxon>
        <taxon>Zea</taxon>
    </lineage>
</organism>
<name>A0A804PWK1_MAIZE</name>
<dbReference type="InterPro" id="IPR004176">
    <property type="entry name" value="Clp_R_N"/>
</dbReference>
<dbReference type="Gene3D" id="1.10.1780.10">
    <property type="entry name" value="Clp, N-terminal domain"/>
    <property type="match status" value="1"/>
</dbReference>
<dbReference type="InterPro" id="IPR036628">
    <property type="entry name" value="Clp_N_dom_sf"/>
</dbReference>
<evidence type="ECO:0000313" key="3">
    <source>
        <dbReference type="EnsemblPlants" id="Zm00001eb272900_P001"/>
    </source>
</evidence>
<evidence type="ECO:0000313" key="4">
    <source>
        <dbReference type="Proteomes" id="UP000007305"/>
    </source>
</evidence>
<dbReference type="InterPro" id="IPR051650">
    <property type="entry name" value="SL_signaling_regulator"/>
</dbReference>
<dbReference type="PANTHER" id="PTHR43572:SF31">
    <property type="entry name" value="PROTEIN SMAX1-LIKE 3"/>
    <property type="match status" value="1"/>
</dbReference>
<dbReference type="InParanoid" id="A0A804PWK1"/>
<reference evidence="3" key="2">
    <citation type="submission" date="2019-07" db="EMBL/GenBank/DDBJ databases">
        <authorList>
            <person name="Seetharam A."/>
            <person name="Woodhouse M."/>
            <person name="Cannon E."/>
        </authorList>
    </citation>
    <scope>NUCLEOTIDE SEQUENCE [LARGE SCALE GENOMIC DNA]</scope>
    <source>
        <strain evidence="3">cv. B73</strain>
    </source>
</reference>
<keyword evidence="4" id="KW-1185">Reference proteome</keyword>
<reference evidence="3" key="3">
    <citation type="submission" date="2021-05" db="UniProtKB">
        <authorList>
            <consortium name="EnsemblPlants"/>
        </authorList>
    </citation>
    <scope>IDENTIFICATION</scope>
    <source>
        <strain evidence="3">cv. B73</strain>
    </source>
</reference>
<feature type="domain" description="Clp R" evidence="2">
    <location>
        <begin position="8"/>
        <end position="130"/>
    </location>
</feature>
<dbReference type="Proteomes" id="UP000007305">
    <property type="component" value="Chromosome 6"/>
</dbReference>
<dbReference type="AlphaFoldDB" id="A0A804PWK1"/>
<accession>A0A804PWK1</accession>
<dbReference type="Pfam" id="PF02861">
    <property type="entry name" value="Clp_N"/>
    <property type="match status" value="1"/>
</dbReference>
<proteinExistence type="predicted"/>
<sequence>MRAEGCTVQQLLTAEAAAVVKQAVNLARRHRNEQVTPLHVASAMLAAPTGLLRAACLRSHSHPLQCKALERCFNVVLNRLPASAAVASSPLLGGHDHHHHYYPSSLSNALVAAFKRAQAHQRRGSVESQQ</sequence>
<dbReference type="SUPFAM" id="SSF81923">
    <property type="entry name" value="Double Clp-N motif"/>
    <property type="match status" value="1"/>
</dbReference>